<dbReference type="PIRSF" id="PIRSF005917">
    <property type="entry name" value="MTase_YraL"/>
    <property type="match status" value="1"/>
</dbReference>
<dbReference type="EC" id="2.1.1.198" evidence="6"/>
<dbReference type="InterPro" id="IPR008189">
    <property type="entry name" value="rRNA_ssu_MeTfrase_I"/>
</dbReference>
<evidence type="ECO:0000256" key="4">
    <source>
        <dbReference type="ARBA" id="ARBA00022679"/>
    </source>
</evidence>
<keyword evidence="3 6" id="KW-0489">Methyltransferase</keyword>
<evidence type="ECO:0000313" key="9">
    <source>
        <dbReference type="Proteomes" id="UP000560081"/>
    </source>
</evidence>
<dbReference type="SUPFAM" id="SSF53790">
    <property type="entry name" value="Tetrapyrrole methylase"/>
    <property type="match status" value="1"/>
</dbReference>
<gene>
    <name evidence="6" type="primary">rsmI</name>
    <name evidence="8" type="ORF">BJ976_001659</name>
</gene>
<dbReference type="NCBIfam" id="TIGR00096">
    <property type="entry name" value="16S rRNA (cytidine(1402)-2'-O)-methyltransferase"/>
    <property type="match status" value="1"/>
</dbReference>
<accession>A0A4Y8X292</accession>
<comment type="similarity">
    <text evidence="6">Belongs to the methyltransferase superfamily. RsmI family.</text>
</comment>
<dbReference type="PANTHER" id="PTHR46111:SF1">
    <property type="entry name" value="RIBOSOMAL RNA SMALL SUBUNIT METHYLTRANSFERASE I"/>
    <property type="match status" value="1"/>
</dbReference>
<dbReference type="GO" id="GO:0005737">
    <property type="term" value="C:cytoplasm"/>
    <property type="evidence" value="ECO:0007669"/>
    <property type="project" value="UniProtKB-SubCell"/>
</dbReference>
<dbReference type="CDD" id="cd11648">
    <property type="entry name" value="RsmI"/>
    <property type="match status" value="1"/>
</dbReference>
<protein>
    <recommendedName>
        <fullName evidence="6">Ribosomal RNA small subunit methyltransferase I</fullName>
        <ecNumber evidence="6">2.1.1.198</ecNumber>
    </recommendedName>
    <alternativeName>
        <fullName evidence="6">16S rRNA 2'-O-ribose C1402 methyltransferase</fullName>
    </alternativeName>
    <alternativeName>
        <fullName evidence="6">rRNA (cytidine-2'-O-)-methyltransferase RsmI</fullName>
    </alternativeName>
</protein>
<dbReference type="InterPro" id="IPR014776">
    <property type="entry name" value="4pyrrole_Mease_sub2"/>
</dbReference>
<dbReference type="OrthoDB" id="9809084at2"/>
<dbReference type="HAMAP" id="MF_01877">
    <property type="entry name" value="16SrRNA_methyltr_I"/>
    <property type="match status" value="1"/>
</dbReference>
<keyword evidence="5 6" id="KW-0949">S-adenosyl-L-methionine</keyword>
<dbReference type="GO" id="GO:0070677">
    <property type="term" value="F:rRNA (cytosine-2'-O-)-methyltransferase activity"/>
    <property type="evidence" value="ECO:0007669"/>
    <property type="project" value="UniProtKB-UniRule"/>
</dbReference>
<dbReference type="RefSeq" id="WP_135028978.1">
    <property type="nucleotide sequence ID" value="NZ_BMLA01000002.1"/>
</dbReference>
<dbReference type="FunFam" id="3.30.950.10:FF:000002">
    <property type="entry name" value="Ribosomal RNA small subunit methyltransferase I"/>
    <property type="match status" value="1"/>
</dbReference>
<feature type="domain" description="Tetrapyrrole methylase" evidence="7">
    <location>
        <begin position="14"/>
        <end position="216"/>
    </location>
</feature>
<sequence>MSPQSTADAGPGRIVLAATPLGNLGDATGRLRELLATADVIAAEDTRNTRRLCQGLGITPTGRMVAHHEHNEAASAQGLLDQVRAGATVVMVSDAGMPAVSDPGHRLVAAAVEAGLPVTCAPGASAVTTALALSGLPTARFAFDGFLPRKDGERRRRLEEIRAEARTVVYFESPQRTAAALAAVAEVLGEGRPACVARELTKLHEEVVRGTAGELAAWAAEREAGEGIRGEVVLLVGPASAEDVAPASDADLVAEVAALTASGTRLKEAVATVAAAHGLRSRELYQTVLDARRE</sequence>
<dbReference type="InterPro" id="IPR014777">
    <property type="entry name" value="4pyrrole_Mease_sub1"/>
</dbReference>
<dbReference type="PROSITE" id="PS01296">
    <property type="entry name" value="RSMI"/>
    <property type="match status" value="1"/>
</dbReference>
<dbReference type="InterPro" id="IPR035996">
    <property type="entry name" value="4pyrrol_Methylase_sf"/>
</dbReference>
<dbReference type="Gene3D" id="3.30.950.10">
    <property type="entry name" value="Methyltransferase, Cobalt-precorrin-4 Transmethylase, Domain 2"/>
    <property type="match status" value="1"/>
</dbReference>
<dbReference type="PANTHER" id="PTHR46111">
    <property type="entry name" value="RIBOSOMAL RNA SMALL SUBUNIT METHYLTRANSFERASE I"/>
    <property type="match status" value="1"/>
</dbReference>
<dbReference type="EMBL" id="JACHMC010000001">
    <property type="protein sequence ID" value="MBB4883308.1"/>
    <property type="molecule type" value="Genomic_DNA"/>
</dbReference>
<dbReference type="FunFam" id="3.40.1010.10:FF:000007">
    <property type="entry name" value="Ribosomal RNA small subunit methyltransferase I"/>
    <property type="match status" value="1"/>
</dbReference>
<dbReference type="InterPro" id="IPR018063">
    <property type="entry name" value="SAM_MeTrfase_RsmI_CS"/>
</dbReference>
<evidence type="ECO:0000256" key="5">
    <source>
        <dbReference type="ARBA" id="ARBA00022691"/>
    </source>
</evidence>
<keyword evidence="9" id="KW-1185">Reference proteome</keyword>
<keyword evidence="1 6" id="KW-0963">Cytoplasm</keyword>
<dbReference type="InterPro" id="IPR000878">
    <property type="entry name" value="4pyrrol_Mease"/>
</dbReference>
<comment type="catalytic activity">
    <reaction evidence="6">
        <text>cytidine(1402) in 16S rRNA + S-adenosyl-L-methionine = 2'-O-methylcytidine(1402) in 16S rRNA + S-adenosyl-L-homocysteine + H(+)</text>
        <dbReference type="Rhea" id="RHEA:42924"/>
        <dbReference type="Rhea" id="RHEA-COMP:10285"/>
        <dbReference type="Rhea" id="RHEA-COMP:10286"/>
        <dbReference type="ChEBI" id="CHEBI:15378"/>
        <dbReference type="ChEBI" id="CHEBI:57856"/>
        <dbReference type="ChEBI" id="CHEBI:59789"/>
        <dbReference type="ChEBI" id="CHEBI:74495"/>
        <dbReference type="ChEBI" id="CHEBI:82748"/>
        <dbReference type="EC" id="2.1.1.198"/>
    </reaction>
</comment>
<name>A0A4Y8X292_9MICC</name>
<dbReference type="Pfam" id="PF00590">
    <property type="entry name" value="TP_methylase"/>
    <property type="match status" value="1"/>
</dbReference>
<comment type="caution">
    <text evidence="8">The sequence shown here is derived from an EMBL/GenBank/DDBJ whole genome shotgun (WGS) entry which is preliminary data.</text>
</comment>
<organism evidence="8 9">
    <name type="scientific">Micrococcus flavus</name>
    <dbReference type="NCBI Taxonomy" id="384602"/>
    <lineage>
        <taxon>Bacteria</taxon>
        <taxon>Bacillati</taxon>
        <taxon>Actinomycetota</taxon>
        <taxon>Actinomycetes</taxon>
        <taxon>Micrococcales</taxon>
        <taxon>Micrococcaceae</taxon>
        <taxon>Micrococcus</taxon>
    </lineage>
</organism>
<dbReference type="AlphaFoldDB" id="A0A4Y8X292"/>
<evidence type="ECO:0000313" key="8">
    <source>
        <dbReference type="EMBL" id="MBB4883308.1"/>
    </source>
</evidence>
<keyword evidence="2 6" id="KW-0698">rRNA processing</keyword>
<evidence type="ECO:0000256" key="3">
    <source>
        <dbReference type="ARBA" id="ARBA00022603"/>
    </source>
</evidence>
<evidence type="ECO:0000256" key="1">
    <source>
        <dbReference type="ARBA" id="ARBA00022490"/>
    </source>
</evidence>
<dbReference type="Gene3D" id="3.40.1010.10">
    <property type="entry name" value="Cobalt-precorrin-4 Transmethylase, Domain 1"/>
    <property type="match status" value="1"/>
</dbReference>
<evidence type="ECO:0000256" key="2">
    <source>
        <dbReference type="ARBA" id="ARBA00022552"/>
    </source>
</evidence>
<evidence type="ECO:0000259" key="7">
    <source>
        <dbReference type="Pfam" id="PF00590"/>
    </source>
</evidence>
<proteinExistence type="inferred from homology"/>
<comment type="function">
    <text evidence="6">Catalyzes the 2'-O-methylation of the ribose of cytidine 1402 (C1402) in 16S rRNA.</text>
</comment>
<comment type="subcellular location">
    <subcellularLocation>
        <location evidence="6">Cytoplasm</location>
    </subcellularLocation>
</comment>
<evidence type="ECO:0000256" key="6">
    <source>
        <dbReference type="HAMAP-Rule" id="MF_01877"/>
    </source>
</evidence>
<dbReference type="Proteomes" id="UP000560081">
    <property type="component" value="Unassembled WGS sequence"/>
</dbReference>
<reference evidence="8 9" key="1">
    <citation type="submission" date="2020-08" db="EMBL/GenBank/DDBJ databases">
        <title>Sequencing the genomes of 1000 actinobacteria strains.</title>
        <authorList>
            <person name="Klenk H.-P."/>
        </authorList>
    </citation>
    <scope>NUCLEOTIDE SEQUENCE [LARGE SCALE GENOMIC DNA]</scope>
    <source>
        <strain evidence="8 9">DSM 19079</strain>
    </source>
</reference>
<keyword evidence="4 6" id="KW-0808">Transferase</keyword>